<keyword evidence="3" id="KW-0012">Acyltransferase</keyword>
<feature type="domain" description="Phospholipid/glycerol acyltransferase" evidence="5">
    <location>
        <begin position="88"/>
        <end position="210"/>
    </location>
</feature>
<gene>
    <name evidence="7" type="primary">LOC112682043</name>
</gene>
<keyword evidence="6" id="KW-1185">Reference proteome</keyword>
<proteinExistence type="inferred from homology"/>
<dbReference type="RefSeq" id="XP_025408282.1">
    <property type="nucleotide sequence ID" value="XM_025552497.1"/>
</dbReference>
<evidence type="ECO:0000256" key="1">
    <source>
        <dbReference type="ARBA" id="ARBA00008655"/>
    </source>
</evidence>
<name>A0A8B8FCW4_9HEMI</name>
<feature type="transmembrane region" description="Helical" evidence="4">
    <location>
        <begin position="12"/>
        <end position="37"/>
    </location>
</feature>
<evidence type="ECO:0000313" key="7">
    <source>
        <dbReference type="RefSeq" id="XP_025408282.1"/>
    </source>
</evidence>
<dbReference type="OrthoDB" id="189226at2759"/>
<keyword evidence="4" id="KW-1133">Transmembrane helix</keyword>
<dbReference type="InterPro" id="IPR002123">
    <property type="entry name" value="Plipid/glycerol_acylTrfase"/>
</dbReference>
<dbReference type="PANTHER" id="PTHR10983">
    <property type="entry name" value="1-ACYLGLYCEROL-3-PHOSPHATE ACYLTRANSFERASE-RELATED"/>
    <property type="match status" value="1"/>
</dbReference>
<dbReference type="Pfam" id="PF16076">
    <property type="entry name" value="Acyltransf_C"/>
    <property type="match status" value="1"/>
</dbReference>
<dbReference type="GO" id="GO:0012505">
    <property type="term" value="C:endomembrane system"/>
    <property type="evidence" value="ECO:0007669"/>
    <property type="project" value="TreeGrafter"/>
</dbReference>
<evidence type="ECO:0000256" key="2">
    <source>
        <dbReference type="ARBA" id="ARBA00022679"/>
    </source>
</evidence>
<dbReference type="CDD" id="cd07990">
    <property type="entry name" value="LPLAT_LCLAT1-like"/>
    <property type="match status" value="1"/>
</dbReference>
<keyword evidence="4" id="KW-0812">Transmembrane</keyword>
<dbReference type="Pfam" id="PF01553">
    <property type="entry name" value="Acyltransferase"/>
    <property type="match status" value="1"/>
</dbReference>
<dbReference type="GO" id="GO:0003841">
    <property type="term" value="F:1-acylglycerol-3-phosphate O-acyltransferase activity"/>
    <property type="evidence" value="ECO:0007669"/>
    <property type="project" value="TreeGrafter"/>
</dbReference>
<feature type="transmembrane region" description="Helical" evidence="4">
    <location>
        <begin position="338"/>
        <end position="357"/>
    </location>
</feature>
<dbReference type="AlphaFoldDB" id="A0A8B8FCW4"/>
<comment type="similarity">
    <text evidence="1">Belongs to the 1-acyl-sn-glycerol-3-phosphate acyltransferase family.</text>
</comment>
<dbReference type="SUPFAM" id="SSF69593">
    <property type="entry name" value="Glycerol-3-phosphate (1)-acyltransferase"/>
    <property type="match status" value="1"/>
</dbReference>
<reference evidence="7" key="1">
    <citation type="submission" date="2025-08" db="UniProtKB">
        <authorList>
            <consortium name="RefSeq"/>
        </authorList>
    </citation>
    <scope>IDENTIFICATION</scope>
    <source>
        <tissue evidence="7">Whole body</tissue>
    </source>
</reference>
<evidence type="ECO:0000256" key="4">
    <source>
        <dbReference type="SAM" id="Phobius"/>
    </source>
</evidence>
<evidence type="ECO:0000259" key="5">
    <source>
        <dbReference type="SMART" id="SM00563"/>
    </source>
</evidence>
<evidence type="ECO:0000313" key="6">
    <source>
        <dbReference type="Proteomes" id="UP000694846"/>
    </source>
</evidence>
<sequence length="381" mass="45238">MAFEKLYPIFHILFTLVFFVSGLITNLFQLLFFVLLWPHNKELFRKINYFFSYIIYSECVFLSDWWAGVQYYYYVDKEDYKYFGKEHAILIINHKYEIDWLTAWAITDRIGTLGNCKAFSKESLKYMPVMGWCWWFSEFLFLQRDLAKDKYTIENKLKLLFEYTSPVSMLLYAEGTRFTKEKHEASIKFAQTKGLPELKEHLLPRTKGFTIGLPHFRQNLPAVYNVQIVFKGDEKPSLKALLNGRRLEAHIYMERIPIEQIPVNDKECDKWMYNIYEKKDKMMVSFMNTGDWFKESGVSPYDKFVPPYRYGCIINMIFWSLIILVPFFYYVFKIFISGNLLHIILMTIPIGLLHVALSKLVSISEINKTSSSYGTDKQKIK</sequence>
<dbReference type="SMART" id="SM00563">
    <property type="entry name" value="PlsC"/>
    <property type="match status" value="1"/>
</dbReference>
<dbReference type="Proteomes" id="UP000694846">
    <property type="component" value="Unplaced"/>
</dbReference>
<keyword evidence="2" id="KW-0808">Transferase</keyword>
<keyword evidence="4" id="KW-0472">Membrane</keyword>
<dbReference type="PANTHER" id="PTHR10983:SF24">
    <property type="entry name" value="1-ACYLGLYCEROL-3-PHOSPHATE O-ACYLTRANSFERASE 3, ISOFORM E-RELATED"/>
    <property type="match status" value="1"/>
</dbReference>
<protein>
    <submittedName>
        <fullName evidence="7">1-acyl-sn-glycerol-3-phosphate acyltransferase delta-like</fullName>
    </submittedName>
</protein>
<feature type="transmembrane region" description="Helical" evidence="4">
    <location>
        <begin position="312"/>
        <end position="332"/>
    </location>
</feature>
<dbReference type="InterPro" id="IPR032098">
    <property type="entry name" value="Acyltransf_C"/>
</dbReference>
<accession>A0A8B8FCW4</accession>
<evidence type="ECO:0000256" key="3">
    <source>
        <dbReference type="ARBA" id="ARBA00023315"/>
    </source>
</evidence>
<organism evidence="6 7">
    <name type="scientific">Sipha flava</name>
    <name type="common">yellow sugarcane aphid</name>
    <dbReference type="NCBI Taxonomy" id="143950"/>
    <lineage>
        <taxon>Eukaryota</taxon>
        <taxon>Metazoa</taxon>
        <taxon>Ecdysozoa</taxon>
        <taxon>Arthropoda</taxon>
        <taxon>Hexapoda</taxon>
        <taxon>Insecta</taxon>
        <taxon>Pterygota</taxon>
        <taxon>Neoptera</taxon>
        <taxon>Paraneoptera</taxon>
        <taxon>Hemiptera</taxon>
        <taxon>Sternorrhyncha</taxon>
        <taxon>Aphidomorpha</taxon>
        <taxon>Aphidoidea</taxon>
        <taxon>Aphididae</taxon>
        <taxon>Sipha</taxon>
    </lineage>
</organism>
<dbReference type="GeneID" id="112682043"/>